<dbReference type="GeneID" id="85317913"/>
<proteinExistence type="inferred from homology"/>
<evidence type="ECO:0000256" key="10">
    <source>
        <dbReference type="SAM" id="SignalP"/>
    </source>
</evidence>
<evidence type="ECO:0000256" key="4">
    <source>
        <dbReference type="ARBA" id="ARBA00023001"/>
    </source>
</evidence>
<dbReference type="Pfam" id="PF00840">
    <property type="entry name" value="Glyco_hydro_7"/>
    <property type="match status" value="1"/>
</dbReference>
<evidence type="ECO:0000256" key="8">
    <source>
        <dbReference type="ARBA" id="ARBA00023326"/>
    </source>
</evidence>
<dbReference type="Proteomes" id="UP001172101">
    <property type="component" value="Unassembled WGS sequence"/>
</dbReference>
<comment type="similarity">
    <text evidence="2 9">Belongs to the glycosyl hydrolase 7 (cellulase C) family.</text>
</comment>
<evidence type="ECO:0000256" key="1">
    <source>
        <dbReference type="ARBA" id="ARBA00000966"/>
    </source>
</evidence>
<dbReference type="EC" id="3.2.1.-" evidence="9"/>
<evidence type="ECO:0000256" key="2">
    <source>
        <dbReference type="ARBA" id="ARBA00006044"/>
    </source>
</evidence>
<gene>
    <name evidence="11" type="ORF">B0T26DRAFT_367129</name>
</gene>
<evidence type="ECO:0000256" key="6">
    <source>
        <dbReference type="ARBA" id="ARBA00023277"/>
    </source>
</evidence>
<protein>
    <recommendedName>
        <fullName evidence="9">Glucanase</fullName>
        <ecNumber evidence="9">3.2.1.-</ecNumber>
    </recommendedName>
</protein>
<dbReference type="PRINTS" id="PR00734">
    <property type="entry name" value="GLHYDRLASE7"/>
</dbReference>
<dbReference type="InterPro" id="IPR013320">
    <property type="entry name" value="ConA-like_dom_sf"/>
</dbReference>
<dbReference type="AlphaFoldDB" id="A0AA40ACX4"/>
<keyword evidence="12" id="KW-1185">Reference proteome</keyword>
<keyword evidence="4 9" id="KW-0136">Cellulose degradation</keyword>
<keyword evidence="7 9" id="KW-0326">Glycosidase</keyword>
<dbReference type="GO" id="GO:0008810">
    <property type="term" value="F:cellulase activity"/>
    <property type="evidence" value="ECO:0007669"/>
    <property type="project" value="UniProtKB-EC"/>
</dbReference>
<evidence type="ECO:0000313" key="12">
    <source>
        <dbReference type="Proteomes" id="UP001172101"/>
    </source>
</evidence>
<feature type="signal peptide" evidence="10">
    <location>
        <begin position="1"/>
        <end position="19"/>
    </location>
</feature>
<sequence length="421" mass="44882">MAVKSALFTALLLSSLAAAQQIGTAIPEIHPRLTTQKCTLAGGCKTQNTSVVLDAFSRTLHKIGDLTQTCTVGDEICADAETCSKNCALEGVDYAAHGVVTSGSSLTLNQWLKGSDGQYVTVTPRTYLVAEDDKNYEDLRLLNAELTFDVDLSKLVCGMNGALYFSEMETNGGRSALNPAGAEYGTGYCDAQCPTLSFINGEANPNNEFGACCNEMDIWEANALAQVYTPHPCRATRVEKCATAEACGQPKGVCDKWGCGFNPYQHGFASYYGRNGTVDTNRVFTVTTQFLTDNGRADGELAEIRRLYVQDGLLIQNQAVAVAGKQVDSITDAYCNATSAWTQQRGGIAQMGDAIGRGMTLIFSIWADAGGYMTWLDSGNAGPCNSTEGNPALIVQHTPDAAVTFSNIKWGEIGSTFKATA</sequence>
<reference evidence="11" key="1">
    <citation type="submission" date="2023-06" db="EMBL/GenBank/DDBJ databases">
        <title>Genome-scale phylogeny and comparative genomics of the fungal order Sordariales.</title>
        <authorList>
            <consortium name="Lawrence Berkeley National Laboratory"/>
            <person name="Hensen N."/>
            <person name="Bonometti L."/>
            <person name="Westerberg I."/>
            <person name="Brannstrom I.O."/>
            <person name="Guillou S."/>
            <person name="Cros-Aarteil S."/>
            <person name="Calhoun S."/>
            <person name="Haridas S."/>
            <person name="Kuo A."/>
            <person name="Mondo S."/>
            <person name="Pangilinan J."/>
            <person name="Riley R."/>
            <person name="LaButti K."/>
            <person name="Andreopoulos B."/>
            <person name="Lipzen A."/>
            <person name="Chen C."/>
            <person name="Yanf M."/>
            <person name="Daum C."/>
            <person name="Ng V."/>
            <person name="Clum A."/>
            <person name="Steindorff A."/>
            <person name="Ohm R."/>
            <person name="Martin F."/>
            <person name="Silar P."/>
            <person name="Natvig D."/>
            <person name="Lalanne C."/>
            <person name="Gautier V."/>
            <person name="Ament-velasquez S.L."/>
            <person name="Kruys A."/>
            <person name="Hutchinson M.I."/>
            <person name="Powell A.J."/>
            <person name="Barry K."/>
            <person name="Miller A.N."/>
            <person name="Grigoriev I.V."/>
            <person name="Debuchy R."/>
            <person name="Gladieux P."/>
            <person name="Thoren M.H."/>
            <person name="Johannesson H."/>
        </authorList>
    </citation>
    <scope>NUCLEOTIDE SEQUENCE</scope>
    <source>
        <strain evidence="11">SMH2392-1A</strain>
    </source>
</reference>
<evidence type="ECO:0000256" key="7">
    <source>
        <dbReference type="ARBA" id="ARBA00023295"/>
    </source>
</evidence>
<evidence type="ECO:0000256" key="9">
    <source>
        <dbReference type="RuleBase" id="RU361164"/>
    </source>
</evidence>
<dbReference type="SUPFAM" id="SSF49899">
    <property type="entry name" value="Concanavalin A-like lectins/glucanases"/>
    <property type="match status" value="1"/>
</dbReference>
<dbReference type="PANTHER" id="PTHR33753">
    <property type="entry name" value="1,4-BETA-D-GLUCAN CELLOBIOHYDROLASE B"/>
    <property type="match status" value="1"/>
</dbReference>
<organism evidence="11 12">
    <name type="scientific">Lasiosphaeria miniovina</name>
    <dbReference type="NCBI Taxonomy" id="1954250"/>
    <lineage>
        <taxon>Eukaryota</taxon>
        <taxon>Fungi</taxon>
        <taxon>Dikarya</taxon>
        <taxon>Ascomycota</taxon>
        <taxon>Pezizomycotina</taxon>
        <taxon>Sordariomycetes</taxon>
        <taxon>Sordariomycetidae</taxon>
        <taxon>Sordariales</taxon>
        <taxon>Lasiosphaeriaceae</taxon>
        <taxon>Lasiosphaeria</taxon>
    </lineage>
</organism>
<dbReference type="InterPro" id="IPR037019">
    <property type="entry name" value="Glyco_hydro_7_sf"/>
</dbReference>
<dbReference type="Gene3D" id="2.70.100.10">
    <property type="entry name" value="Glycoside hydrolase, family 7, domain"/>
    <property type="match status" value="1"/>
</dbReference>
<dbReference type="EMBL" id="JAUIRO010000005">
    <property type="protein sequence ID" value="KAK0713592.1"/>
    <property type="molecule type" value="Genomic_DNA"/>
</dbReference>
<evidence type="ECO:0000313" key="11">
    <source>
        <dbReference type="EMBL" id="KAK0713592.1"/>
    </source>
</evidence>
<dbReference type="GO" id="GO:0030245">
    <property type="term" value="P:cellulose catabolic process"/>
    <property type="evidence" value="ECO:0007669"/>
    <property type="project" value="UniProtKB-KW"/>
</dbReference>
<dbReference type="CDD" id="cd07999">
    <property type="entry name" value="GH7_CBH_EG"/>
    <property type="match status" value="1"/>
</dbReference>
<feature type="chain" id="PRO_5041207828" description="Glucanase" evidence="10">
    <location>
        <begin position="20"/>
        <end position="421"/>
    </location>
</feature>
<comment type="catalytic activity">
    <reaction evidence="1">
        <text>Endohydrolysis of (1-&gt;4)-beta-D-glucosidic linkages in cellulose, lichenin and cereal beta-D-glucans.</text>
        <dbReference type="EC" id="3.2.1.4"/>
    </reaction>
</comment>
<keyword evidence="6" id="KW-0119">Carbohydrate metabolism</keyword>
<dbReference type="RefSeq" id="XP_060294915.1">
    <property type="nucleotide sequence ID" value="XM_060434643.1"/>
</dbReference>
<dbReference type="PANTHER" id="PTHR33753:SF1">
    <property type="entry name" value="ENDO-BETA-1,4-GLUCANASE CELB"/>
    <property type="match status" value="1"/>
</dbReference>
<evidence type="ECO:0000256" key="5">
    <source>
        <dbReference type="ARBA" id="ARBA00023180"/>
    </source>
</evidence>
<comment type="caution">
    <text evidence="11">The sequence shown here is derived from an EMBL/GenBank/DDBJ whole genome shotgun (WGS) entry which is preliminary data.</text>
</comment>
<evidence type="ECO:0000256" key="3">
    <source>
        <dbReference type="ARBA" id="ARBA00022801"/>
    </source>
</evidence>
<accession>A0AA40ACX4</accession>
<keyword evidence="10" id="KW-0732">Signal</keyword>
<dbReference type="InterPro" id="IPR001722">
    <property type="entry name" value="Glyco_hydro_7"/>
</dbReference>
<keyword evidence="3 9" id="KW-0378">Hydrolase</keyword>
<keyword evidence="5" id="KW-0325">Glycoprotein</keyword>
<keyword evidence="8 9" id="KW-0624">Polysaccharide degradation</keyword>
<name>A0AA40ACX4_9PEZI</name>